<accession>A0A0H3B5F8</accession>
<gene>
    <name evidence="1" type="ordered locus">YPK_3105</name>
</gene>
<evidence type="ECO:0000313" key="1">
    <source>
        <dbReference type="EMBL" id="ACA69376.1"/>
    </source>
</evidence>
<name>A0A0H3B5F8_YERPY</name>
<sequence>MKKIIVDTNILICLMKKHTPSVNLLGEDGFTKIDNLELRSKALLDHIERNGGTIAIPTPVLAEYLLGIDGERNKHAHVEQILSMNCFEIIPFEELAAVECSLLPSFQEFKQFSKQINSNQTANKIRFDRQIISIAKANGITEIWSSDGEVIKKGKEVGIEVKSISEIQPIPLSDQFALNLLNDTPPPNKSQIN</sequence>
<dbReference type="KEGG" id="ypy:YPK_3105"/>
<dbReference type="Gene3D" id="3.40.50.1010">
    <property type="entry name" value="5'-nuclease"/>
    <property type="match status" value="1"/>
</dbReference>
<proteinExistence type="predicted"/>
<dbReference type="InterPro" id="IPR029060">
    <property type="entry name" value="PIN-like_dom_sf"/>
</dbReference>
<dbReference type="PATRIC" id="fig|502800.11.peg.3831"/>
<organism evidence="1">
    <name type="scientific">Yersinia pseudotuberculosis serotype O:3 (strain YPIII)</name>
    <dbReference type="NCBI Taxonomy" id="502800"/>
    <lineage>
        <taxon>Bacteria</taxon>
        <taxon>Pseudomonadati</taxon>
        <taxon>Pseudomonadota</taxon>
        <taxon>Gammaproteobacteria</taxon>
        <taxon>Enterobacterales</taxon>
        <taxon>Yersiniaceae</taxon>
        <taxon>Yersinia</taxon>
    </lineage>
</organism>
<dbReference type="RefSeq" id="WP_012304436.1">
    <property type="nucleotide sequence ID" value="NZ_CP009792.1"/>
</dbReference>
<protein>
    <recommendedName>
        <fullName evidence="2">PIN domain-containing protein</fullName>
    </recommendedName>
</protein>
<dbReference type="AlphaFoldDB" id="A0A0H3B5F8"/>
<reference evidence="1" key="1">
    <citation type="submission" date="2008-02" db="EMBL/GenBank/DDBJ databases">
        <title>Complete sequence of Yersinia pseudotuberculosis YPIII.</title>
        <authorList>
            <consortium name="US DOE Joint Genome Institute"/>
            <person name="Challacombe J.F."/>
            <person name="Bruce D."/>
            <person name="Detter J.C."/>
            <person name="Green L."/>
            <person name="Land M."/>
            <person name="Munk C."/>
            <person name="Lindler L.E."/>
            <person name="Nikolich M.P."/>
            <person name="Brettin T."/>
        </authorList>
    </citation>
    <scope>NUCLEOTIDE SEQUENCE</scope>
    <source>
        <strain evidence="1">YPIII</strain>
    </source>
</reference>
<evidence type="ECO:0008006" key="2">
    <source>
        <dbReference type="Google" id="ProtNLM"/>
    </source>
</evidence>
<dbReference type="SUPFAM" id="SSF88723">
    <property type="entry name" value="PIN domain-like"/>
    <property type="match status" value="1"/>
</dbReference>
<dbReference type="EMBL" id="CP000950">
    <property type="protein sequence ID" value="ACA69376.1"/>
    <property type="molecule type" value="Genomic_DNA"/>
</dbReference>